<feature type="domain" description="PAC" evidence="7">
    <location>
        <begin position="205"/>
        <end position="257"/>
    </location>
</feature>
<dbReference type="AlphaFoldDB" id="A0A1L5NJG4"/>
<evidence type="ECO:0000259" key="6">
    <source>
        <dbReference type="PROSITE" id="PS50109"/>
    </source>
</evidence>
<dbReference type="InterPro" id="IPR000014">
    <property type="entry name" value="PAS"/>
</dbReference>
<dbReference type="SMART" id="SM00086">
    <property type="entry name" value="PAC"/>
    <property type="match status" value="3"/>
</dbReference>
<evidence type="ECO:0000313" key="9">
    <source>
        <dbReference type="Proteomes" id="UP000184749"/>
    </source>
</evidence>
<dbReference type="OrthoDB" id="9789238at2"/>
<dbReference type="Proteomes" id="UP000184749">
    <property type="component" value="Chromosome"/>
</dbReference>
<dbReference type="InterPro" id="IPR013655">
    <property type="entry name" value="PAS_fold_3"/>
</dbReference>
<dbReference type="SMART" id="SM00388">
    <property type="entry name" value="HisKA"/>
    <property type="match status" value="1"/>
</dbReference>
<evidence type="ECO:0000256" key="1">
    <source>
        <dbReference type="ARBA" id="ARBA00000085"/>
    </source>
</evidence>
<dbReference type="InterPro" id="IPR003594">
    <property type="entry name" value="HATPase_dom"/>
</dbReference>
<feature type="domain" description="Histidine kinase" evidence="6">
    <location>
        <begin position="583"/>
        <end position="798"/>
    </location>
</feature>
<dbReference type="InterPro" id="IPR001610">
    <property type="entry name" value="PAC"/>
</dbReference>
<dbReference type="PROSITE" id="PS50113">
    <property type="entry name" value="PAC"/>
    <property type="match status" value="2"/>
</dbReference>
<dbReference type="InterPro" id="IPR052162">
    <property type="entry name" value="Sensor_kinase/Photoreceptor"/>
</dbReference>
<dbReference type="Gene3D" id="3.30.565.10">
    <property type="entry name" value="Histidine kinase-like ATPase, C-terminal domain"/>
    <property type="match status" value="1"/>
</dbReference>
<dbReference type="EC" id="2.7.13.3" evidence="2"/>
<dbReference type="SMART" id="SM00091">
    <property type="entry name" value="PAS"/>
    <property type="match status" value="3"/>
</dbReference>
<evidence type="ECO:0000256" key="4">
    <source>
        <dbReference type="ARBA" id="ARBA00022679"/>
    </source>
</evidence>
<dbReference type="InterPro" id="IPR036890">
    <property type="entry name" value="HATPase_C_sf"/>
</dbReference>
<dbReference type="SUPFAM" id="SSF55874">
    <property type="entry name" value="ATPase domain of HSP90 chaperone/DNA topoisomerase II/histidine kinase"/>
    <property type="match status" value="1"/>
</dbReference>
<dbReference type="InterPro" id="IPR000700">
    <property type="entry name" value="PAS-assoc_C"/>
</dbReference>
<dbReference type="InterPro" id="IPR013656">
    <property type="entry name" value="PAS_4"/>
</dbReference>
<dbReference type="Pfam" id="PF02518">
    <property type="entry name" value="HATPase_c"/>
    <property type="match status" value="1"/>
</dbReference>
<dbReference type="CDD" id="cd00130">
    <property type="entry name" value="PAS"/>
    <property type="match status" value="2"/>
</dbReference>
<dbReference type="PRINTS" id="PR00344">
    <property type="entry name" value="BCTRLSENSOR"/>
</dbReference>
<keyword evidence="4" id="KW-0808">Transferase</keyword>
<dbReference type="InterPro" id="IPR004358">
    <property type="entry name" value="Sig_transdc_His_kin-like_C"/>
</dbReference>
<dbReference type="NCBIfam" id="TIGR00229">
    <property type="entry name" value="sensory_box"/>
    <property type="match status" value="2"/>
</dbReference>
<dbReference type="Gene3D" id="2.10.70.100">
    <property type="match status" value="1"/>
</dbReference>
<dbReference type="Pfam" id="PF08447">
    <property type="entry name" value="PAS_3"/>
    <property type="match status" value="2"/>
</dbReference>
<evidence type="ECO:0000256" key="3">
    <source>
        <dbReference type="ARBA" id="ARBA00022553"/>
    </source>
</evidence>
<dbReference type="Gene3D" id="3.30.450.20">
    <property type="entry name" value="PAS domain"/>
    <property type="match status" value="3"/>
</dbReference>
<reference evidence="8 9" key="1">
    <citation type="submission" date="2016-09" db="EMBL/GenBank/DDBJ databases">
        <title>The complete genome sequences of Rhizobium gallicum, symbiovars gallicum and phaseoli, symbionts associated to common bean (Phaseolus vulgaris).</title>
        <authorList>
            <person name="Bustos P."/>
            <person name="Santamaria R.I."/>
            <person name="Perez-Carrascal O.M."/>
            <person name="Juarez S."/>
            <person name="Lozano L."/>
            <person name="Martinez-Flores I."/>
            <person name="Martinez-Romero E."/>
            <person name="Cevallos M."/>
            <person name="Romero D."/>
            <person name="Davila G."/>
            <person name="Gonzalez V."/>
        </authorList>
    </citation>
    <scope>NUCLEOTIDE SEQUENCE [LARGE SCALE GENOMIC DNA]</scope>
    <source>
        <strain evidence="8 9">IE4872</strain>
    </source>
</reference>
<comment type="catalytic activity">
    <reaction evidence="1">
        <text>ATP + protein L-histidine = ADP + protein N-phospho-L-histidine.</text>
        <dbReference type="EC" id="2.7.13.3"/>
    </reaction>
</comment>
<dbReference type="EMBL" id="CP017101">
    <property type="protein sequence ID" value="APO68043.1"/>
    <property type="molecule type" value="Genomic_DNA"/>
</dbReference>
<evidence type="ECO:0000256" key="2">
    <source>
        <dbReference type="ARBA" id="ARBA00012438"/>
    </source>
</evidence>
<sequence>MSISLNEEATPTEPDAALILDHLPGLVWTTDETGTISYCNARFGEYAGIDFGLSRSSDWASVLHPDDAMFAVQYGQRARWTDGHTVINARLRRNDGDFRWFELAASPLAEGGKVCWLGTELHESASERAQEEIGSRLGRFLNCLSLPALLITPALELEFANHAALRWYGFRPEGSEQETPADMEPRKFDEILLPLKAYMEGEQTAVVSYQAQHADGTLRWLDAQVVPIIEESGELTNYVVLQNDVQDSRDAAYLFGKEMEILDMVARGTPSARVLQELCNVVDDLIPDLLCCFLELSLDRKFFRMGAAPRLPSEFREIFDRKSVAADKNACSVAALSKKAVEIQNLGESDHRDTSMGQFMLANKLNYCHAIPILSPFGNTAGIFAILRHQYTELKPHELQIIDRAAHIAGISIDRTRHEEALVKRETQFERSQAQLVAAQRISSTGSFTSDIQRDENIWSEEFYRIFDLDPKLAPSIDAVRERIHPEDLERFNVEMQRGLTGEGSDFVFRIIRTDASVRFIRGLAKVTRYVGDHPIFMGTVQDITETKRAEDALRRGEEALLKAREELAYVSRAMTISALTTSIAHEVSQPLSGILANANACVRLLALDPPDIATAADTARRTIRDTMRATEVVKRLRAMFSRQAPTMEEIDLNEIAREVIALSARDMRERSIVLESRLASGLPSVRGDRIQLQQVILNLVLNGIDAMAEIEGRPRRLLVLTSPDEDMLTLSIVDAGVGIAADSAERLFEPFFTTKRNGMGIGLSISRSIIENHGGSMWATPNDGPGTTVAFSIPKIPPLAQSV</sequence>
<accession>A0A1L5NJG4</accession>
<dbReference type="STRING" id="56730.IE4872_CH02429"/>
<dbReference type="InterPro" id="IPR029016">
    <property type="entry name" value="GAF-like_dom_sf"/>
</dbReference>
<proteinExistence type="predicted"/>
<dbReference type="SUPFAM" id="SSF55781">
    <property type="entry name" value="GAF domain-like"/>
    <property type="match status" value="1"/>
</dbReference>
<dbReference type="InterPro" id="IPR003661">
    <property type="entry name" value="HisK_dim/P_dom"/>
</dbReference>
<gene>
    <name evidence="8" type="ORF">IE4872_CH02429</name>
</gene>
<organism evidence="8 9">
    <name type="scientific">Rhizobium gallicum</name>
    <dbReference type="NCBI Taxonomy" id="56730"/>
    <lineage>
        <taxon>Bacteria</taxon>
        <taxon>Pseudomonadati</taxon>
        <taxon>Pseudomonadota</taxon>
        <taxon>Alphaproteobacteria</taxon>
        <taxon>Hyphomicrobiales</taxon>
        <taxon>Rhizobiaceae</taxon>
        <taxon>Rhizobium/Agrobacterium group</taxon>
        <taxon>Rhizobium</taxon>
    </lineage>
</organism>
<dbReference type="InterPro" id="IPR035965">
    <property type="entry name" value="PAS-like_dom_sf"/>
</dbReference>
<evidence type="ECO:0000259" key="7">
    <source>
        <dbReference type="PROSITE" id="PS50113"/>
    </source>
</evidence>
<feature type="domain" description="PAC" evidence="7">
    <location>
        <begin position="505"/>
        <end position="556"/>
    </location>
</feature>
<dbReference type="PANTHER" id="PTHR43304">
    <property type="entry name" value="PHYTOCHROME-LIKE PROTEIN CPH1"/>
    <property type="match status" value="1"/>
</dbReference>
<dbReference type="SUPFAM" id="SSF55785">
    <property type="entry name" value="PYP-like sensor domain (PAS domain)"/>
    <property type="match status" value="3"/>
</dbReference>
<dbReference type="PANTHER" id="PTHR43304:SF1">
    <property type="entry name" value="PAC DOMAIN-CONTAINING PROTEIN"/>
    <property type="match status" value="1"/>
</dbReference>
<dbReference type="Gene3D" id="1.10.287.130">
    <property type="match status" value="1"/>
</dbReference>
<dbReference type="InterPro" id="IPR005467">
    <property type="entry name" value="His_kinase_dom"/>
</dbReference>
<dbReference type="GO" id="GO:0000155">
    <property type="term" value="F:phosphorelay sensor kinase activity"/>
    <property type="evidence" value="ECO:0007669"/>
    <property type="project" value="InterPro"/>
</dbReference>
<dbReference type="PROSITE" id="PS50109">
    <property type="entry name" value="HIS_KIN"/>
    <property type="match status" value="1"/>
</dbReference>
<protein>
    <recommendedName>
        <fullName evidence="2">histidine kinase</fullName>
        <ecNumber evidence="2">2.7.13.3</ecNumber>
    </recommendedName>
</protein>
<evidence type="ECO:0000256" key="5">
    <source>
        <dbReference type="ARBA" id="ARBA00022777"/>
    </source>
</evidence>
<keyword evidence="3" id="KW-0597">Phosphoprotein</keyword>
<evidence type="ECO:0000313" key="8">
    <source>
        <dbReference type="EMBL" id="APO68043.1"/>
    </source>
</evidence>
<dbReference type="Gene3D" id="3.30.450.40">
    <property type="match status" value="1"/>
</dbReference>
<name>A0A1L5NJG4_9HYPH</name>
<dbReference type="SMART" id="SM00387">
    <property type="entry name" value="HATPase_c"/>
    <property type="match status" value="1"/>
</dbReference>
<dbReference type="Pfam" id="PF08448">
    <property type="entry name" value="PAS_4"/>
    <property type="match status" value="1"/>
</dbReference>
<keyword evidence="5 8" id="KW-0418">Kinase</keyword>